<dbReference type="SUPFAM" id="SSF52047">
    <property type="entry name" value="RNI-like"/>
    <property type="match status" value="1"/>
</dbReference>
<proteinExistence type="predicted"/>
<dbReference type="InterPro" id="IPR032675">
    <property type="entry name" value="LRR_dom_sf"/>
</dbReference>
<sequence>MGSFLFGKNTDEWKSAFERLKEDPDKEIIQVLRISFDGLCHYTSKEIFLHIACFFNHEKKDYIVKILESLGLFPIIGLKELTDKSLLKIYDDKLWMHDLLGEMGKNIVHQKSLNEPGKRSKLWLYKDIDYVLKNNKGSEVVQAIDIKGAIDMRGIYYEEKEARWRLRGSALLVTNVLGKEAIWNLNAFLKMPNLKFLRIRNINLLHVPKRLPNNLRFIEWSDYPSKSLPFFQLDELVQLHLQLSKIELLWEGMKNFDKLKSINLARSSNLIITPDFTGVPNLEELVLAWCSNLRRLHPSIRNLKKIILLDLKHCKELSCLPDKFEMESLKTLDLICSSKVKKIPEFLGSMKYLEELFLESTTIIELPSSIECLTGLYFLNLRDCKNLVCLPNTICSLTSLSCLDLFGCSKFDKLPKDLGNMVSLRRLVLGGTAIKELPLSVEFLIGLISLDLTDCKNFVFLPNSICSLKSLFRICLSGCSNFVNLPENLGSLEENLGNLEGLKKLSLKGTTIEVLPSSIGSLTALSSLDLSDCKNLLCLPSTICSLKKVEALYLSRCPKIVNLPENLGNMESLMSLCLSGTAIKELPTFATHLKRLMGVYFSECQWPSSSFDSSTLFCVLSCLSIEYLDLSDCHLSAISCDIDPYAFHL</sequence>
<evidence type="ECO:0000313" key="5">
    <source>
        <dbReference type="EMBL" id="KAK4588004.1"/>
    </source>
</evidence>
<organism evidence="5 6">
    <name type="scientific">Quercus rubra</name>
    <name type="common">Northern red oak</name>
    <name type="synonym">Quercus borealis</name>
    <dbReference type="NCBI Taxonomy" id="3512"/>
    <lineage>
        <taxon>Eukaryota</taxon>
        <taxon>Viridiplantae</taxon>
        <taxon>Streptophyta</taxon>
        <taxon>Embryophyta</taxon>
        <taxon>Tracheophyta</taxon>
        <taxon>Spermatophyta</taxon>
        <taxon>Magnoliopsida</taxon>
        <taxon>eudicotyledons</taxon>
        <taxon>Gunneridae</taxon>
        <taxon>Pentapetalae</taxon>
        <taxon>rosids</taxon>
        <taxon>fabids</taxon>
        <taxon>Fagales</taxon>
        <taxon>Fagaceae</taxon>
        <taxon>Quercus</taxon>
    </lineage>
</organism>
<dbReference type="EMBL" id="JAXUIC010000005">
    <property type="protein sequence ID" value="KAK4588004.1"/>
    <property type="molecule type" value="Genomic_DNA"/>
</dbReference>
<name>A0AAN7F992_QUERU</name>
<keyword evidence="1" id="KW-0677">Repeat</keyword>
<dbReference type="PANTHER" id="PTHR11017:SF573">
    <property type="entry name" value="ADP-RIBOSYL CYCLASE_CYCLIC ADP-RIBOSE HYDROLASE"/>
    <property type="match status" value="1"/>
</dbReference>
<evidence type="ECO:0000259" key="3">
    <source>
        <dbReference type="Pfam" id="PF23282"/>
    </source>
</evidence>
<dbReference type="Proteomes" id="UP001324115">
    <property type="component" value="Unassembled WGS sequence"/>
</dbReference>
<dbReference type="PANTHER" id="PTHR11017">
    <property type="entry name" value="LEUCINE-RICH REPEAT-CONTAINING PROTEIN"/>
    <property type="match status" value="1"/>
</dbReference>
<dbReference type="Gene3D" id="3.80.10.10">
    <property type="entry name" value="Ribonuclease Inhibitor"/>
    <property type="match status" value="3"/>
</dbReference>
<dbReference type="SUPFAM" id="SSF52058">
    <property type="entry name" value="L domain-like"/>
    <property type="match status" value="1"/>
</dbReference>
<protein>
    <submittedName>
        <fullName evidence="5">Uncharacterized protein</fullName>
    </submittedName>
</protein>
<dbReference type="Pfam" id="PF23286">
    <property type="entry name" value="LRR_13"/>
    <property type="match status" value="1"/>
</dbReference>
<dbReference type="InterPro" id="IPR058546">
    <property type="entry name" value="RPS4B/Roq1-like_LRR"/>
</dbReference>
<evidence type="ECO:0000313" key="6">
    <source>
        <dbReference type="Proteomes" id="UP001324115"/>
    </source>
</evidence>
<dbReference type="InterPro" id="IPR036390">
    <property type="entry name" value="WH_DNA-bd_sf"/>
</dbReference>
<keyword evidence="6" id="KW-1185">Reference proteome</keyword>
<reference evidence="5 6" key="1">
    <citation type="journal article" date="2023" name="G3 (Bethesda)">
        <title>A haplotype-resolved chromosome-scale genome for Quercus rubra L. provides insights into the genetics of adaptive traits for red oak species.</title>
        <authorList>
            <person name="Kapoor B."/>
            <person name="Jenkins J."/>
            <person name="Schmutz J."/>
            <person name="Zhebentyayeva T."/>
            <person name="Kuelheim C."/>
            <person name="Coggeshall M."/>
            <person name="Heim C."/>
            <person name="Lasky J.R."/>
            <person name="Leites L."/>
            <person name="Islam-Faridi N."/>
            <person name="Romero-Severson J."/>
            <person name="DeLeo V.L."/>
            <person name="Lucas S.M."/>
            <person name="Lazic D."/>
            <person name="Gailing O."/>
            <person name="Carlson J."/>
            <person name="Staton M."/>
        </authorList>
    </citation>
    <scope>NUCLEOTIDE SEQUENCE [LARGE SCALE GENOMIC DNA]</scope>
    <source>
        <strain evidence="5">Pseudo-F2</strain>
    </source>
</reference>
<evidence type="ECO:0000256" key="1">
    <source>
        <dbReference type="ARBA" id="ARBA00022737"/>
    </source>
</evidence>
<accession>A0AAN7F992</accession>
<dbReference type="GO" id="GO:0006952">
    <property type="term" value="P:defense response"/>
    <property type="evidence" value="ECO:0007669"/>
    <property type="project" value="InterPro"/>
</dbReference>
<feature type="domain" description="Disease resistance protein Roq1-like winged-helix" evidence="3">
    <location>
        <begin position="44"/>
        <end position="112"/>
    </location>
</feature>
<feature type="domain" description="Disease resistance protein RPS4B/Roq1-like leucine-rich repeats" evidence="4">
    <location>
        <begin position="397"/>
        <end position="482"/>
    </location>
</feature>
<evidence type="ECO:0000259" key="4">
    <source>
        <dbReference type="Pfam" id="PF23286"/>
    </source>
</evidence>
<dbReference type="AlphaFoldDB" id="A0AAN7F992"/>
<comment type="caution">
    <text evidence="5">The sequence shown here is derived from an EMBL/GenBank/DDBJ whole genome shotgun (WGS) entry which is preliminary data.</text>
</comment>
<dbReference type="SUPFAM" id="SSF46785">
    <property type="entry name" value="Winged helix' DNA-binding domain"/>
    <property type="match status" value="1"/>
</dbReference>
<dbReference type="InterPro" id="IPR058192">
    <property type="entry name" value="WHD_ROQ1-like"/>
</dbReference>
<evidence type="ECO:0000256" key="2">
    <source>
        <dbReference type="ARBA" id="ARBA00022821"/>
    </source>
</evidence>
<keyword evidence="2" id="KW-0611">Plant defense</keyword>
<gene>
    <name evidence="5" type="ORF">RGQ29_019126</name>
</gene>
<dbReference type="InterPro" id="IPR044974">
    <property type="entry name" value="Disease_R_plants"/>
</dbReference>
<dbReference type="Pfam" id="PF23282">
    <property type="entry name" value="WHD_ROQ1"/>
    <property type="match status" value="1"/>
</dbReference>